<name>A0A1C3EPB6_9GAMM</name>
<dbReference type="CDD" id="cd00609">
    <property type="entry name" value="AAT_like"/>
    <property type="match status" value="1"/>
</dbReference>
<dbReference type="InterPro" id="IPR036390">
    <property type="entry name" value="WH_DNA-bd_sf"/>
</dbReference>
<dbReference type="EMBL" id="LYBM01000006">
    <property type="protein sequence ID" value="ODA35085.1"/>
    <property type="molecule type" value="Genomic_DNA"/>
</dbReference>
<dbReference type="SMART" id="SM00345">
    <property type="entry name" value="HTH_GNTR"/>
    <property type="match status" value="1"/>
</dbReference>
<dbReference type="STRING" id="1080227.A8L45_05250"/>
<evidence type="ECO:0000259" key="6">
    <source>
        <dbReference type="PROSITE" id="PS50949"/>
    </source>
</evidence>
<dbReference type="Pfam" id="PF00392">
    <property type="entry name" value="GntR"/>
    <property type="match status" value="1"/>
</dbReference>
<dbReference type="GO" id="GO:0003700">
    <property type="term" value="F:DNA-binding transcription factor activity"/>
    <property type="evidence" value="ECO:0007669"/>
    <property type="project" value="InterPro"/>
</dbReference>
<dbReference type="InterPro" id="IPR051446">
    <property type="entry name" value="HTH_trans_reg/aminotransferase"/>
</dbReference>
<dbReference type="PRINTS" id="PR00035">
    <property type="entry name" value="HTHGNTR"/>
</dbReference>
<evidence type="ECO:0000256" key="2">
    <source>
        <dbReference type="ARBA" id="ARBA00022898"/>
    </source>
</evidence>
<dbReference type="PANTHER" id="PTHR46577:SF1">
    <property type="entry name" value="HTH-TYPE TRANSCRIPTIONAL REGULATORY PROTEIN GABR"/>
    <property type="match status" value="1"/>
</dbReference>
<dbReference type="SUPFAM" id="SSF46785">
    <property type="entry name" value="Winged helix' DNA-binding domain"/>
    <property type="match status" value="1"/>
</dbReference>
<keyword evidence="3" id="KW-0805">Transcription regulation</keyword>
<comment type="caution">
    <text evidence="7">The sequence shown here is derived from an EMBL/GenBank/DDBJ whole genome shotgun (WGS) entry which is preliminary data.</text>
</comment>
<proteinExistence type="inferred from homology"/>
<keyword evidence="4" id="KW-0238">DNA-binding</keyword>
<evidence type="ECO:0000256" key="3">
    <source>
        <dbReference type="ARBA" id="ARBA00023015"/>
    </source>
</evidence>
<dbReference type="AlphaFoldDB" id="A0A1C3EPB6"/>
<dbReference type="InterPro" id="IPR004839">
    <property type="entry name" value="Aminotransferase_I/II_large"/>
</dbReference>
<dbReference type="InterPro" id="IPR000524">
    <property type="entry name" value="Tscrpt_reg_HTH_GntR"/>
</dbReference>
<comment type="similarity">
    <text evidence="1">In the C-terminal section; belongs to the class-I pyridoxal-phosphate-dependent aminotransferase family.</text>
</comment>
<dbReference type="InterPro" id="IPR015421">
    <property type="entry name" value="PyrdxlP-dep_Trfase_major"/>
</dbReference>
<dbReference type="OrthoDB" id="9808770at2"/>
<keyword evidence="8" id="KW-1185">Reference proteome</keyword>
<dbReference type="Gene3D" id="3.40.640.10">
    <property type="entry name" value="Type I PLP-dependent aspartate aminotransferase-like (Major domain)"/>
    <property type="match status" value="1"/>
</dbReference>
<organism evidence="7 8">
    <name type="scientific">Veronia pacifica</name>
    <dbReference type="NCBI Taxonomy" id="1080227"/>
    <lineage>
        <taxon>Bacteria</taxon>
        <taxon>Pseudomonadati</taxon>
        <taxon>Pseudomonadota</taxon>
        <taxon>Gammaproteobacteria</taxon>
        <taxon>Vibrionales</taxon>
        <taxon>Vibrionaceae</taxon>
        <taxon>Veronia</taxon>
    </lineage>
</organism>
<sequence length="483" mass="54166">MLSIDIGDLSLKPEISTRQEALYLAIKEKVLSGCWRPTHRLPASRALAVHLSISRNTVIAAYEQLKAEGYIDSKRGSGFFVTLNAPEKFLAVSPDIQPEIKNIDTSINEEILASQRNRPFRPGVPDLEAFPYLKWRRILNRHTSRPIFAGQNSVQGTLALRRAVSQYLASSRSVECGPENVIVTQGAQQALFIAASAILRRGDRVAIEDPGYQHATKIFRHIECRLQPINVRPKSGLDLSQLQDVKARCLYLTPSNQYPMGTSICSSGRLSCIDWAGRNNAWIIEDDYDSEFQFAHRPHPSLQGLALNMADAFSNVIYVGTFSKTMLPSLRIGYLVVPEHLVDQCLMLKALITGDTPAFQELALAEFIENGDYLRHIRKMRNLYKSKHDFFISCLKASLGSNHVLMSQPAGMHITFGWLKGRSAIEVKNKLAAVDITVRTLDEFLLHNHAHFFDYEKTLIAGFGNSSLEQIERGVKQISAYIQ</sequence>
<dbReference type="CDD" id="cd07377">
    <property type="entry name" value="WHTH_GntR"/>
    <property type="match status" value="1"/>
</dbReference>
<reference evidence="7 8" key="1">
    <citation type="submission" date="2016-05" db="EMBL/GenBank/DDBJ databases">
        <title>Genomic Taxonomy of the Vibrionaceae.</title>
        <authorList>
            <person name="Gomez-Gil B."/>
            <person name="Enciso-Ibarra J."/>
        </authorList>
    </citation>
    <scope>NUCLEOTIDE SEQUENCE [LARGE SCALE GENOMIC DNA]</scope>
    <source>
        <strain evidence="7 8">CAIM 1920</strain>
    </source>
</reference>
<gene>
    <name evidence="7" type="ORF">A8L45_05250</name>
</gene>
<dbReference type="InterPro" id="IPR036388">
    <property type="entry name" value="WH-like_DNA-bd_sf"/>
</dbReference>
<accession>A0A1C3EPB6</accession>
<dbReference type="InterPro" id="IPR015424">
    <property type="entry name" value="PyrdxlP-dep_Trfase"/>
</dbReference>
<keyword evidence="2" id="KW-0663">Pyridoxal phosphate</keyword>
<dbReference type="Proteomes" id="UP000094936">
    <property type="component" value="Unassembled WGS sequence"/>
</dbReference>
<dbReference type="SUPFAM" id="SSF53383">
    <property type="entry name" value="PLP-dependent transferases"/>
    <property type="match status" value="1"/>
</dbReference>
<evidence type="ECO:0000256" key="5">
    <source>
        <dbReference type="ARBA" id="ARBA00023163"/>
    </source>
</evidence>
<dbReference type="Gene3D" id="1.10.10.10">
    <property type="entry name" value="Winged helix-like DNA-binding domain superfamily/Winged helix DNA-binding domain"/>
    <property type="match status" value="1"/>
</dbReference>
<dbReference type="GO" id="GO:0030170">
    <property type="term" value="F:pyridoxal phosphate binding"/>
    <property type="evidence" value="ECO:0007669"/>
    <property type="project" value="InterPro"/>
</dbReference>
<evidence type="ECO:0000313" key="7">
    <source>
        <dbReference type="EMBL" id="ODA35085.1"/>
    </source>
</evidence>
<evidence type="ECO:0000256" key="4">
    <source>
        <dbReference type="ARBA" id="ARBA00023125"/>
    </source>
</evidence>
<evidence type="ECO:0000313" key="8">
    <source>
        <dbReference type="Proteomes" id="UP000094936"/>
    </source>
</evidence>
<dbReference type="Pfam" id="PF00155">
    <property type="entry name" value="Aminotran_1_2"/>
    <property type="match status" value="1"/>
</dbReference>
<feature type="domain" description="HTH gntR-type" evidence="6">
    <location>
        <begin position="16"/>
        <end position="84"/>
    </location>
</feature>
<keyword evidence="5" id="KW-0804">Transcription</keyword>
<evidence type="ECO:0000256" key="1">
    <source>
        <dbReference type="ARBA" id="ARBA00005384"/>
    </source>
</evidence>
<dbReference type="GO" id="GO:0003677">
    <property type="term" value="F:DNA binding"/>
    <property type="evidence" value="ECO:0007669"/>
    <property type="project" value="UniProtKB-KW"/>
</dbReference>
<dbReference type="RefSeq" id="WP_068899965.1">
    <property type="nucleotide sequence ID" value="NZ_JBHUIF010000013.1"/>
</dbReference>
<dbReference type="PROSITE" id="PS50949">
    <property type="entry name" value="HTH_GNTR"/>
    <property type="match status" value="1"/>
</dbReference>
<dbReference type="PANTHER" id="PTHR46577">
    <property type="entry name" value="HTH-TYPE TRANSCRIPTIONAL REGULATORY PROTEIN GABR"/>
    <property type="match status" value="1"/>
</dbReference>
<protein>
    <recommendedName>
        <fullName evidence="6">HTH gntR-type domain-containing protein</fullName>
    </recommendedName>
</protein>